<dbReference type="Pfam" id="PF24883">
    <property type="entry name" value="NPHP3_N"/>
    <property type="match status" value="1"/>
</dbReference>
<dbReference type="AlphaFoldDB" id="A0A8E2DS13"/>
<dbReference type="CDD" id="cd21037">
    <property type="entry name" value="MLKL_NTD"/>
    <property type="match status" value="1"/>
</dbReference>
<dbReference type="PANTHER" id="PTHR10039">
    <property type="entry name" value="AMELOGENIN"/>
    <property type="match status" value="1"/>
</dbReference>
<keyword evidence="5" id="KW-1185">Reference proteome</keyword>
<evidence type="ECO:0000256" key="1">
    <source>
        <dbReference type="ARBA" id="ARBA00022737"/>
    </source>
</evidence>
<dbReference type="InterPro" id="IPR027417">
    <property type="entry name" value="P-loop_NTPase"/>
</dbReference>
<protein>
    <recommendedName>
        <fullName evidence="3">NACHT domain-containing protein</fullName>
    </recommendedName>
</protein>
<evidence type="ECO:0000259" key="3">
    <source>
        <dbReference type="PROSITE" id="PS50837"/>
    </source>
</evidence>
<dbReference type="InterPro" id="IPR059179">
    <property type="entry name" value="MLKL-like_MCAfunc"/>
</dbReference>
<dbReference type="OrthoDB" id="3228837at2759"/>
<dbReference type="Gene3D" id="3.40.50.300">
    <property type="entry name" value="P-loop containing nucleotide triphosphate hydrolases"/>
    <property type="match status" value="1"/>
</dbReference>
<feature type="compositionally biased region" description="Polar residues" evidence="2">
    <location>
        <begin position="16"/>
        <end position="37"/>
    </location>
</feature>
<evidence type="ECO:0000313" key="4">
    <source>
        <dbReference type="EMBL" id="OCH94617.1"/>
    </source>
</evidence>
<accession>A0A8E2DS13</accession>
<feature type="domain" description="NACHT" evidence="3">
    <location>
        <begin position="285"/>
        <end position="437"/>
    </location>
</feature>
<dbReference type="Proteomes" id="UP000250043">
    <property type="component" value="Unassembled WGS sequence"/>
</dbReference>
<evidence type="ECO:0000313" key="5">
    <source>
        <dbReference type="Proteomes" id="UP000250043"/>
    </source>
</evidence>
<reference evidence="4 5" key="1">
    <citation type="submission" date="2016-07" db="EMBL/GenBank/DDBJ databases">
        <title>Draft genome of the white-rot fungus Obba rivulosa 3A-2.</title>
        <authorList>
            <consortium name="DOE Joint Genome Institute"/>
            <person name="Miettinen O."/>
            <person name="Riley R."/>
            <person name="Acob R."/>
            <person name="Barry K."/>
            <person name="Cullen D."/>
            <person name="De Vries R."/>
            <person name="Hainaut M."/>
            <person name="Hatakka A."/>
            <person name="Henrissat B."/>
            <person name="Hilden K."/>
            <person name="Kuo R."/>
            <person name="Labutti K."/>
            <person name="Lipzen A."/>
            <person name="Makela M.R."/>
            <person name="Sandor L."/>
            <person name="Spatafora J.W."/>
            <person name="Grigoriev I.V."/>
            <person name="Hibbett D.S."/>
        </authorList>
    </citation>
    <scope>NUCLEOTIDE SEQUENCE [LARGE SCALE GENOMIC DNA]</scope>
    <source>
        <strain evidence="4 5">3A-2</strain>
    </source>
</reference>
<dbReference type="PANTHER" id="PTHR10039:SF14">
    <property type="entry name" value="NACHT DOMAIN-CONTAINING PROTEIN"/>
    <property type="match status" value="1"/>
</dbReference>
<name>A0A8E2DS13_9APHY</name>
<organism evidence="4 5">
    <name type="scientific">Obba rivulosa</name>
    <dbReference type="NCBI Taxonomy" id="1052685"/>
    <lineage>
        <taxon>Eukaryota</taxon>
        <taxon>Fungi</taxon>
        <taxon>Dikarya</taxon>
        <taxon>Basidiomycota</taxon>
        <taxon>Agaricomycotina</taxon>
        <taxon>Agaricomycetes</taxon>
        <taxon>Polyporales</taxon>
        <taxon>Gelatoporiaceae</taxon>
        <taxon>Obba</taxon>
    </lineage>
</organism>
<dbReference type="SUPFAM" id="SSF52540">
    <property type="entry name" value="P-loop containing nucleoside triphosphate hydrolases"/>
    <property type="match status" value="1"/>
</dbReference>
<proteinExistence type="predicted"/>
<keyword evidence="1" id="KW-0677">Repeat</keyword>
<evidence type="ECO:0000256" key="2">
    <source>
        <dbReference type="SAM" id="MobiDB-lite"/>
    </source>
</evidence>
<dbReference type="InterPro" id="IPR007111">
    <property type="entry name" value="NACHT_NTPase"/>
</dbReference>
<dbReference type="EMBL" id="KV722342">
    <property type="protein sequence ID" value="OCH94617.1"/>
    <property type="molecule type" value="Genomic_DNA"/>
</dbReference>
<sequence length="538" mass="60393">MSKLKMVAKLLPRGNEGSSSQDGHQNESQTETLSPPSGNHGDSVDAVLSNFKSILETADKALSGVPVPGLDHVLPIIEAIMDRVTAMRANVREKSDVVKRIETLLELLGSNLNLVNSELERMDPATRQRVRDDIQSSDILRQRVDGLVSKLRDILTSARQARHERWYSKLWFADQDAELLQSIRRKIVEAIEDFKLQGGIDIRRFLGTLADQTARIEREQHEYHIRVEQIGKEQAEFETLDRLRPANASYKSSLTDEKSRLQPGTRQEILRDLSDWVMKSPQPQRVYVLHGRAGMGKSSIAHALSRQFADTHLGSSYFFNRASEECSDALRVLPTMAYQIANSTRALRSHFAEAVRKHLLSGDSQMVEHQLQELLNTPFEAAVDAKALDMTIPMLLVVDGVDECSNNPEDIVPRLLRLLCLAARKFPFLRIVIATRPETYIMGAFKSTPDSGTIVSRDLQLVPGIDRDIRLFIDTEFNKCAESGPFMLMKERPDAAATLTELADGLFIYASTIARFLIRHVTLKRRTLGSADTPTADN</sequence>
<dbReference type="PROSITE" id="PS50837">
    <property type="entry name" value="NACHT"/>
    <property type="match status" value="1"/>
</dbReference>
<feature type="region of interest" description="Disordered" evidence="2">
    <location>
        <begin position="11"/>
        <end position="45"/>
    </location>
</feature>
<dbReference type="InterPro" id="IPR056884">
    <property type="entry name" value="NPHP3-like_N"/>
</dbReference>
<gene>
    <name evidence="4" type="ORF">OBBRIDRAFT_769369</name>
</gene>